<reference evidence="2 3" key="1">
    <citation type="submission" date="2023-01" db="EMBL/GenBank/DDBJ databases">
        <authorList>
            <person name="Kreplak J."/>
        </authorList>
    </citation>
    <scope>NUCLEOTIDE SEQUENCE [LARGE SCALE GENOMIC DNA]</scope>
</reference>
<name>A0AAV1A7R7_VICFA</name>
<keyword evidence="3" id="KW-1185">Reference proteome</keyword>
<dbReference type="AlphaFoldDB" id="A0AAV1A7R7"/>
<organism evidence="2 3">
    <name type="scientific">Vicia faba</name>
    <name type="common">Broad bean</name>
    <name type="synonym">Faba vulgaris</name>
    <dbReference type="NCBI Taxonomy" id="3906"/>
    <lineage>
        <taxon>Eukaryota</taxon>
        <taxon>Viridiplantae</taxon>
        <taxon>Streptophyta</taxon>
        <taxon>Embryophyta</taxon>
        <taxon>Tracheophyta</taxon>
        <taxon>Spermatophyta</taxon>
        <taxon>Magnoliopsida</taxon>
        <taxon>eudicotyledons</taxon>
        <taxon>Gunneridae</taxon>
        <taxon>Pentapetalae</taxon>
        <taxon>rosids</taxon>
        <taxon>fabids</taxon>
        <taxon>Fabales</taxon>
        <taxon>Fabaceae</taxon>
        <taxon>Papilionoideae</taxon>
        <taxon>50 kb inversion clade</taxon>
        <taxon>NPAAA clade</taxon>
        <taxon>Hologalegina</taxon>
        <taxon>IRL clade</taxon>
        <taxon>Fabeae</taxon>
        <taxon>Vicia</taxon>
    </lineage>
</organism>
<gene>
    <name evidence="2" type="ORF">VFH_III237880</name>
</gene>
<dbReference type="PANTHER" id="PTHR37614">
    <property type="entry name" value="OS02G0121400 PROTEIN"/>
    <property type="match status" value="1"/>
</dbReference>
<protein>
    <submittedName>
        <fullName evidence="2">Uncharacterized protein</fullName>
    </submittedName>
</protein>
<dbReference type="PANTHER" id="PTHR37614:SF2">
    <property type="entry name" value="OS02G0121400 PROTEIN"/>
    <property type="match status" value="1"/>
</dbReference>
<evidence type="ECO:0000313" key="2">
    <source>
        <dbReference type="EMBL" id="CAI8606599.1"/>
    </source>
</evidence>
<proteinExistence type="predicted"/>
<feature type="compositionally biased region" description="Polar residues" evidence="1">
    <location>
        <begin position="170"/>
        <end position="183"/>
    </location>
</feature>
<accession>A0AAV1A7R7</accession>
<evidence type="ECO:0000256" key="1">
    <source>
        <dbReference type="SAM" id="MobiDB-lite"/>
    </source>
</evidence>
<feature type="region of interest" description="Disordered" evidence="1">
    <location>
        <begin position="158"/>
        <end position="183"/>
    </location>
</feature>
<sequence>MKKLKLSCCSSKWSESEKEVAEILRDLYRISLLSSIPLSWICKRKRSFIQNNTSPSPNKRLCTFNRVVLKGEASSIKHSNITISLKKKKESSLKTIQDLTETKSLLHQEIENVKKYHIQLKIFNLNLKLKKQELLCKSNLENQYKVQLDDETNGLVKTSESTGEHKEQKNQLQNNGPFSIELGQNNNGPIEILQQLRLDREGLILENKEKTDGKNKKIIERENKTIIIAQEQK</sequence>
<evidence type="ECO:0000313" key="3">
    <source>
        <dbReference type="Proteomes" id="UP001157006"/>
    </source>
</evidence>
<dbReference type="Proteomes" id="UP001157006">
    <property type="component" value="Chromosome 3"/>
</dbReference>
<dbReference type="EMBL" id="OX451738">
    <property type="protein sequence ID" value="CAI8606599.1"/>
    <property type="molecule type" value="Genomic_DNA"/>
</dbReference>